<keyword evidence="1" id="KW-0285">Flavoprotein</keyword>
<dbReference type="InterPro" id="IPR029039">
    <property type="entry name" value="Flavoprotein-like_sf"/>
</dbReference>
<organism evidence="5 7">
    <name type="scientific">Nocardioides aromaticivorans</name>
    <dbReference type="NCBI Taxonomy" id="200618"/>
    <lineage>
        <taxon>Bacteria</taxon>
        <taxon>Bacillati</taxon>
        <taxon>Actinomycetota</taxon>
        <taxon>Actinomycetes</taxon>
        <taxon>Propionibacteriales</taxon>
        <taxon>Nocardioidaceae</taxon>
        <taxon>Nocardioides</taxon>
    </lineage>
</organism>
<dbReference type="EMBL" id="JACBZM010000001">
    <property type="protein sequence ID" value="NYI46041.1"/>
    <property type="molecule type" value="Genomic_DNA"/>
</dbReference>
<reference evidence="5 7" key="2">
    <citation type="submission" date="2020-07" db="EMBL/GenBank/DDBJ databases">
        <title>Sequencing the genomes of 1000 actinobacteria strains.</title>
        <authorList>
            <person name="Klenk H.-P."/>
        </authorList>
    </citation>
    <scope>NUCLEOTIDE SEQUENCE [LARGE SCALE GENOMIC DNA]</scope>
    <source>
        <strain evidence="5 7">DSM 15131</strain>
    </source>
</reference>
<evidence type="ECO:0000259" key="4">
    <source>
        <dbReference type="Pfam" id="PF03358"/>
    </source>
</evidence>
<dbReference type="Proteomes" id="UP000562045">
    <property type="component" value="Unassembled WGS sequence"/>
</dbReference>
<evidence type="ECO:0000313" key="5">
    <source>
        <dbReference type="EMBL" id="NYI46041.1"/>
    </source>
</evidence>
<reference evidence="6 8" key="1">
    <citation type="submission" date="2017-06" db="EMBL/GenBank/DDBJ databases">
        <title>Complete Genome Sequence of the Soil Carbazole-Degrading Bacterium Nocardioides aromaticivorans IC177.</title>
        <authorList>
            <person name="Vejarano F."/>
            <person name="Suzuki-Minakuchi C."/>
            <person name="Ohtsubo Y."/>
            <person name="Tsuda M."/>
            <person name="Okada K."/>
            <person name="Nojiri H."/>
        </authorList>
    </citation>
    <scope>NUCLEOTIDE SEQUENCE [LARGE SCALE GENOMIC DNA]</scope>
    <source>
        <strain evidence="6 8">IC177</strain>
    </source>
</reference>
<dbReference type="PANTHER" id="PTHR43408">
    <property type="entry name" value="FMN REDUCTASE (NADPH)"/>
    <property type="match status" value="1"/>
</dbReference>
<protein>
    <submittedName>
        <fullName evidence="5 6">FMN reductase</fullName>
        <ecNumber evidence="5">1.5.1.38</ecNumber>
    </submittedName>
</protein>
<gene>
    <name evidence="5" type="ORF">BJ993_003121</name>
    <name evidence="6" type="ORF">CFH99_06010</name>
</gene>
<dbReference type="SUPFAM" id="SSF52218">
    <property type="entry name" value="Flavoproteins"/>
    <property type="match status" value="1"/>
</dbReference>
<dbReference type="GO" id="GO:0052873">
    <property type="term" value="F:FMN reductase (NADPH) activity"/>
    <property type="evidence" value="ECO:0007669"/>
    <property type="project" value="UniProtKB-EC"/>
</dbReference>
<dbReference type="RefSeq" id="WP_179649821.1">
    <property type="nucleotide sequence ID" value="NZ_CP022295.1"/>
</dbReference>
<evidence type="ECO:0000313" key="7">
    <source>
        <dbReference type="Proteomes" id="UP000562045"/>
    </source>
</evidence>
<sequence>MSTRTAVVVGNPKPASRTLSAALHLHRELVGREPDLVVDVATLGAGLVDWTDAAIDGLVSEVGRADLVVFACPTYKATYTGLLKLFLDRFAAGQLSGVAVPLMLGGGPAHALAPEHGLVPLLSHLGGVVPGSALYVLDKEHDDPAAYADWLARSRPVVEKLLRPS</sequence>
<dbReference type="EMBL" id="CP022295">
    <property type="protein sequence ID" value="QSR25175.1"/>
    <property type="molecule type" value="Genomic_DNA"/>
</dbReference>
<dbReference type="Gene3D" id="3.40.50.360">
    <property type="match status" value="1"/>
</dbReference>
<dbReference type="PANTHER" id="PTHR43408:SF2">
    <property type="entry name" value="FMN REDUCTASE (NADPH)"/>
    <property type="match status" value="1"/>
</dbReference>
<feature type="domain" description="NADPH-dependent FMN reductase-like" evidence="4">
    <location>
        <begin position="4"/>
        <end position="141"/>
    </location>
</feature>
<proteinExistence type="predicted"/>
<dbReference type="Pfam" id="PF03358">
    <property type="entry name" value="FMN_red"/>
    <property type="match status" value="1"/>
</dbReference>
<name>A0A7Y9ZJI8_9ACTN</name>
<evidence type="ECO:0000256" key="3">
    <source>
        <dbReference type="ARBA" id="ARBA00023002"/>
    </source>
</evidence>
<dbReference type="InterPro" id="IPR005025">
    <property type="entry name" value="FMN_Rdtase-like_dom"/>
</dbReference>
<keyword evidence="3 5" id="KW-0560">Oxidoreductase</keyword>
<dbReference type="Proteomes" id="UP000662818">
    <property type="component" value="Chromosome"/>
</dbReference>
<keyword evidence="8" id="KW-1185">Reference proteome</keyword>
<accession>A0A7Y9ZJI8</accession>
<dbReference type="InterPro" id="IPR051814">
    <property type="entry name" value="NAD(P)H-dep_FMN_reductase"/>
</dbReference>
<evidence type="ECO:0000256" key="2">
    <source>
        <dbReference type="ARBA" id="ARBA00022643"/>
    </source>
</evidence>
<evidence type="ECO:0000313" key="8">
    <source>
        <dbReference type="Proteomes" id="UP000662818"/>
    </source>
</evidence>
<evidence type="ECO:0000313" key="6">
    <source>
        <dbReference type="EMBL" id="QSR25175.1"/>
    </source>
</evidence>
<keyword evidence="2" id="KW-0288">FMN</keyword>
<dbReference type="EC" id="1.5.1.38" evidence="5"/>
<evidence type="ECO:0000256" key="1">
    <source>
        <dbReference type="ARBA" id="ARBA00022630"/>
    </source>
</evidence>
<dbReference type="AlphaFoldDB" id="A0A7Y9ZJI8"/>